<reference evidence="1" key="1">
    <citation type="journal article" date="2020" name="Nature">
        <title>Giant virus diversity and host interactions through global metagenomics.</title>
        <authorList>
            <person name="Schulz F."/>
            <person name="Roux S."/>
            <person name="Paez-Espino D."/>
            <person name="Jungbluth S."/>
            <person name="Walsh D.A."/>
            <person name="Denef V.J."/>
            <person name="McMahon K.D."/>
            <person name="Konstantinidis K.T."/>
            <person name="Eloe-Fadrosh E.A."/>
            <person name="Kyrpides N.C."/>
            <person name="Woyke T."/>
        </authorList>
    </citation>
    <scope>NUCLEOTIDE SEQUENCE</scope>
    <source>
        <strain evidence="1">GVMAG-M-3300010160-60</strain>
    </source>
</reference>
<accession>A0A6C0BG70</accession>
<evidence type="ECO:0000313" key="1">
    <source>
        <dbReference type="EMBL" id="QHS90363.1"/>
    </source>
</evidence>
<protein>
    <submittedName>
        <fullName evidence="1">Uncharacterized protein</fullName>
    </submittedName>
</protein>
<proteinExistence type="predicted"/>
<name>A0A6C0BG70_9ZZZZ</name>
<dbReference type="AlphaFoldDB" id="A0A6C0BG70"/>
<organism evidence="1">
    <name type="scientific">viral metagenome</name>
    <dbReference type="NCBI Taxonomy" id="1070528"/>
    <lineage>
        <taxon>unclassified sequences</taxon>
        <taxon>metagenomes</taxon>
        <taxon>organismal metagenomes</taxon>
    </lineage>
</organism>
<sequence length="114" mass="12929">MGQKTSKIAHLEQEMSQIDHKNCVGSEYVITGRELRKFSNVIADDVASFLAIHFGVMDFDTSYITKCPTNEGYLLFLCKNGEIKGKQIVTVRKFIPTDIMIKYCNEFANIKPDS</sequence>
<dbReference type="EMBL" id="MN739133">
    <property type="protein sequence ID" value="QHS90363.1"/>
    <property type="molecule type" value="Genomic_DNA"/>
</dbReference>